<proteinExistence type="predicted"/>
<comment type="caution">
    <text evidence="1">The sequence shown here is derived from an EMBL/GenBank/DDBJ whole genome shotgun (WGS) entry which is preliminary data.</text>
</comment>
<accession>A0ABS3TVW2</accession>
<evidence type="ECO:0000313" key="2">
    <source>
        <dbReference type="Proteomes" id="UP000669060"/>
    </source>
</evidence>
<sequence length="143" mass="15870">MRPLTIDLDELAVALDSPGLDHYFDLANGQVLLAPPDAAVTEFADLLEDEPERLVPIEPLSGERSLELMRDFLLEVAEPHAYAALASALEGRRPVKAFHHVLMGYPVILQAWHVYQADRLRELALEWLAAHELQPAGRPAFSG</sequence>
<organism evidence="1 2">
    <name type="scientific">Pseudomonas schmalbachii</name>
    <dbReference type="NCBI Taxonomy" id="2816993"/>
    <lineage>
        <taxon>Bacteria</taxon>
        <taxon>Pseudomonadati</taxon>
        <taxon>Pseudomonadota</taxon>
        <taxon>Gammaproteobacteria</taxon>
        <taxon>Pseudomonadales</taxon>
        <taxon>Pseudomonadaceae</taxon>
        <taxon>Pseudomonas</taxon>
    </lineage>
</organism>
<keyword evidence="2" id="KW-1185">Reference proteome</keyword>
<dbReference type="Pfam" id="PF03682">
    <property type="entry name" value="UPF0158"/>
    <property type="match status" value="1"/>
</dbReference>
<name>A0ABS3TVW2_9PSED</name>
<dbReference type="InterPro" id="IPR005361">
    <property type="entry name" value="UPF0158"/>
</dbReference>
<dbReference type="EMBL" id="JAELYA010000010">
    <property type="protein sequence ID" value="MBO3277811.1"/>
    <property type="molecule type" value="Genomic_DNA"/>
</dbReference>
<dbReference type="RefSeq" id="WP_208316207.1">
    <property type="nucleotide sequence ID" value="NZ_JAELYA010000010.1"/>
</dbReference>
<protein>
    <submittedName>
        <fullName evidence="1">Uncharacterized protein</fullName>
    </submittedName>
</protein>
<evidence type="ECO:0000313" key="1">
    <source>
        <dbReference type="EMBL" id="MBO3277811.1"/>
    </source>
</evidence>
<gene>
    <name evidence="1" type="ORF">JFY56_21565</name>
</gene>
<reference evidence="1 2" key="1">
    <citation type="submission" date="2020-12" db="EMBL/GenBank/DDBJ databases">
        <title>Pseudomonas schmalbachii sp. nov. isolated from millipede gut.</title>
        <authorList>
            <person name="Shelomi M."/>
        </authorList>
    </citation>
    <scope>NUCLEOTIDE SEQUENCE [LARGE SCALE GENOMIC DNA]</scope>
    <source>
        <strain evidence="1 2">Milli4</strain>
    </source>
</reference>
<dbReference type="Proteomes" id="UP000669060">
    <property type="component" value="Unassembled WGS sequence"/>
</dbReference>